<evidence type="ECO:0000313" key="4">
    <source>
        <dbReference type="Proteomes" id="UP001345963"/>
    </source>
</evidence>
<sequence length="72" mass="8193">MIHPEYHRTTMAGAGQTESCGGGLKSWKPFMAIDLFVMLPKNKFILTLLICRWSLMFMLLGPTVSFMDVPVW</sequence>
<comment type="caution">
    <text evidence="3">The sequence shown here is derived from an EMBL/GenBank/DDBJ whole genome shotgun (WGS) entry which is preliminary data.</text>
</comment>
<feature type="region of interest" description="Disordered" evidence="1">
    <location>
        <begin position="1"/>
        <end position="20"/>
    </location>
</feature>
<reference evidence="3 4" key="1">
    <citation type="submission" date="2021-07" db="EMBL/GenBank/DDBJ databases">
        <authorList>
            <person name="Palmer J.M."/>
        </authorList>
    </citation>
    <scope>NUCLEOTIDE SEQUENCE [LARGE SCALE GENOMIC DNA]</scope>
    <source>
        <strain evidence="3 4">AT_MEX2019</strain>
        <tissue evidence="3">Muscle</tissue>
    </source>
</reference>
<evidence type="ECO:0000256" key="2">
    <source>
        <dbReference type="SAM" id="Phobius"/>
    </source>
</evidence>
<gene>
    <name evidence="3" type="ORF">ATANTOWER_006864</name>
</gene>
<feature type="transmembrane region" description="Helical" evidence="2">
    <location>
        <begin position="44"/>
        <end position="67"/>
    </location>
</feature>
<keyword evidence="2" id="KW-1133">Transmembrane helix</keyword>
<name>A0ABU7AP61_9TELE</name>
<keyword evidence="2" id="KW-0812">Transmembrane</keyword>
<evidence type="ECO:0000256" key="1">
    <source>
        <dbReference type="SAM" id="MobiDB-lite"/>
    </source>
</evidence>
<keyword evidence="4" id="KW-1185">Reference proteome</keyword>
<accession>A0ABU7AP61</accession>
<dbReference type="Proteomes" id="UP001345963">
    <property type="component" value="Unassembled WGS sequence"/>
</dbReference>
<organism evidence="3 4">
    <name type="scientific">Ataeniobius toweri</name>
    <dbReference type="NCBI Taxonomy" id="208326"/>
    <lineage>
        <taxon>Eukaryota</taxon>
        <taxon>Metazoa</taxon>
        <taxon>Chordata</taxon>
        <taxon>Craniata</taxon>
        <taxon>Vertebrata</taxon>
        <taxon>Euteleostomi</taxon>
        <taxon>Actinopterygii</taxon>
        <taxon>Neopterygii</taxon>
        <taxon>Teleostei</taxon>
        <taxon>Neoteleostei</taxon>
        <taxon>Acanthomorphata</taxon>
        <taxon>Ovalentaria</taxon>
        <taxon>Atherinomorphae</taxon>
        <taxon>Cyprinodontiformes</taxon>
        <taxon>Goodeidae</taxon>
        <taxon>Ataeniobius</taxon>
    </lineage>
</organism>
<keyword evidence="2" id="KW-0472">Membrane</keyword>
<dbReference type="EMBL" id="JAHUTI010021452">
    <property type="protein sequence ID" value="MED6239474.1"/>
    <property type="molecule type" value="Genomic_DNA"/>
</dbReference>
<evidence type="ECO:0000313" key="3">
    <source>
        <dbReference type="EMBL" id="MED6239474.1"/>
    </source>
</evidence>
<protein>
    <submittedName>
        <fullName evidence="3">Uncharacterized protein</fullName>
    </submittedName>
</protein>
<proteinExistence type="predicted"/>